<comment type="similarity">
    <text evidence="1">Belongs to the anti-sigma-factor antagonist family.</text>
</comment>
<dbReference type="PROSITE" id="PS50801">
    <property type="entry name" value="STAS"/>
    <property type="match status" value="1"/>
</dbReference>
<dbReference type="InterPro" id="IPR003658">
    <property type="entry name" value="Anti-sigma_ant"/>
</dbReference>
<dbReference type="CDD" id="cd07043">
    <property type="entry name" value="STAS_anti-anti-sigma_factors"/>
    <property type="match status" value="1"/>
</dbReference>
<dbReference type="PANTHER" id="PTHR33495">
    <property type="entry name" value="ANTI-SIGMA FACTOR ANTAGONIST TM_1081-RELATED-RELATED"/>
    <property type="match status" value="1"/>
</dbReference>
<organism evidence="3 4">
    <name type="scientific">Methanofollis aquaemaris</name>
    <dbReference type="NCBI Taxonomy" id="126734"/>
    <lineage>
        <taxon>Archaea</taxon>
        <taxon>Methanobacteriati</taxon>
        <taxon>Methanobacteriota</taxon>
        <taxon>Stenosarchaea group</taxon>
        <taxon>Methanomicrobia</taxon>
        <taxon>Methanomicrobiales</taxon>
        <taxon>Methanomicrobiaceae</taxon>
        <taxon>Methanofollis</taxon>
    </lineage>
</organism>
<name>A0A8A3S859_9EURY</name>
<evidence type="ECO:0000259" key="2">
    <source>
        <dbReference type="PROSITE" id="PS50801"/>
    </source>
</evidence>
<evidence type="ECO:0000313" key="4">
    <source>
        <dbReference type="Proteomes" id="UP001042704"/>
    </source>
</evidence>
<dbReference type="NCBIfam" id="TIGR00377">
    <property type="entry name" value="ant_ant_sig"/>
    <property type="match status" value="1"/>
</dbReference>
<feature type="domain" description="STAS" evidence="2">
    <location>
        <begin position="1"/>
        <end position="110"/>
    </location>
</feature>
<gene>
    <name evidence="3" type="ORF">RJ40_12320</name>
</gene>
<dbReference type="Pfam" id="PF01740">
    <property type="entry name" value="STAS"/>
    <property type="match status" value="1"/>
</dbReference>
<dbReference type="InterPro" id="IPR002645">
    <property type="entry name" value="STAS_dom"/>
</dbReference>
<accession>A0A8A3S859</accession>
<keyword evidence="4" id="KW-1185">Reference proteome</keyword>
<dbReference type="GeneID" id="76425169"/>
<reference evidence="3" key="2">
    <citation type="submission" date="2019-02" db="EMBL/GenBank/DDBJ databases">
        <authorList>
            <person name="Chen S.-C."/>
            <person name="Chien H.-H."/>
            <person name="Lai M.-C."/>
        </authorList>
    </citation>
    <scope>NUCLEOTIDE SEQUENCE</scope>
    <source>
        <strain evidence="3">N2F9704</strain>
    </source>
</reference>
<evidence type="ECO:0000313" key="3">
    <source>
        <dbReference type="EMBL" id="QSZ68222.1"/>
    </source>
</evidence>
<proteinExistence type="inferred from homology"/>
<dbReference type="GO" id="GO:0043856">
    <property type="term" value="F:anti-sigma factor antagonist activity"/>
    <property type="evidence" value="ECO:0007669"/>
    <property type="project" value="InterPro"/>
</dbReference>
<evidence type="ECO:0000256" key="1">
    <source>
        <dbReference type="ARBA" id="ARBA00009013"/>
    </source>
</evidence>
<dbReference type="SUPFAM" id="SSF52091">
    <property type="entry name" value="SpoIIaa-like"/>
    <property type="match status" value="1"/>
</dbReference>
<dbReference type="KEGG" id="maqe:RJ40_12320"/>
<reference evidence="3" key="1">
    <citation type="journal article" date="2001" name="Int. J. Syst. Evol. Microbiol.">
        <title>Methanofollis aquaemaris sp. nov., a methanogen isolated from an aquaculture fish pond.</title>
        <authorList>
            <person name="Lai M.C."/>
            <person name="Chen S.C."/>
        </authorList>
    </citation>
    <scope>NUCLEOTIDE SEQUENCE</scope>
    <source>
        <strain evidence="3">N2F9704</strain>
    </source>
</reference>
<sequence length="421" mass="45188">MEMRSEREDALLTVMVNGRLDGYAAEELKAGIDGALQDDDRAVVVDLAGTDYLSSAGIRVFLALQKQMKARGGCMALCNVEKYPMEVLSMAGFDRVFSIVPSREEARRMCLRKEDTLSLIADLEQPADEIDGMKFRFEPGTRAAAHLRMHGDLDTLLHARLTREGVRAVPLSELGYALGIGALGGSRDEAVGHLGEMVSLRGAMAWLPTDGHGAPDFLVPATPGGGEGAAYTAFDLALDGSFHEVAVVEAGSEEGFTLEALYRALLALAQRRRSEFRGVVATALWGVTTGVAGAAMTRVPFAEEGLGPDETDRWVERREGLRHGGDTLLSFGIAVDRATGPGEIAALCPPLPGEPEEEGLCYHAHGAVFRHVPWDQSASLEKGIDRCFADGEVVDVCHLLGSTRLRRAKVGVAYITPVMQA</sequence>
<dbReference type="InterPro" id="IPR036513">
    <property type="entry name" value="STAS_dom_sf"/>
</dbReference>
<dbReference type="EMBL" id="CP036172">
    <property type="protein sequence ID" value="QSZ68222.1"/>
    <property type="molecule type" value="Genomic_DNA"/>
</dbReference>
<protein>
    <submittedName>
        <fullName evidence="3">Anti-sigma factor antagonist</fullName>
    </submittedName>
</protein>
<dbReference type="Gene3D" id="3.30.750.24">
    <property type="entry name" value="STAS domain"/>
    <property type="match status" value="1"/>
</dbReference>
<dbReference type="Proteomes" id="UP001042704">
    <property type="component" value="Chromosome"/>
</dbReference>
<dbReference type="RefSeq" id="WP_265581173.1">
    <property type="nucleotide sequence ID" value="NZ_CP036172.1"/>
</dbReference>
<dbReference type="AlphaFoldDB" id="A0A8A3S859"/>